<evidence type="ECO:0000313" key="4">
    <source>
        <dbReference type="Proteomes" id="UP000274097"/>
    </source>
</evidence>
<dbReference type="NCBIfam" id="NF037995">
    <property type="entry name" value="TRAP_S1"/>
    <property type="match status" value="1"/>
</dbReference>
<dbReference type="PANTHER" id="PTHR33376:SF4">
    <property type="entry name" value="SIALIC ACID-BINDING PERIPLASMIC PROTEIN SIAP"/>
    <property type="match status" value="1"/>
</dbReference>
<dbReference type="EMBL" id="RFLX01000007">
    <property type="protein sequence ID" value="RMI24758.1"/>
    <property type="molecule type" value="Genomic_DNA"/>
</dbReference>
<accession>A0A3A9J6B5</accession>
<comment type="caution">
    <text evidence="2">The sequence shown here is derived from an EMBL/GenBank/DDBJ whole genome shotgun (WGS) entry which is preliminary data.</text>
</comment>
<dbReference type="Gene3D" id="3.40.190.170">
    <property type="entry name" value="Bacterial extracellular solute-binding protein, family 7"/>
    <property type="match status" value="1"/>
</dbReference>
<dbReference type="Proteomes" id="UP000274097">
    <property type="component" value="Unassembled WGS sequence"/>
</dbReference>
<reference evidence="2 5" key="1">
    <citation type="submission" date="2018-09" db="EMBL/GenBank/DDBJ databases">
        <title>Roseomonas sp. nov., isolated from feces of Tibetan antelopes in the Qinghai-Tibet plateau, China.</title>
        <authorList>
            <person name="Tian Z."/>
        </authorList>
    </citation>
    <scope>NUCLEOTIDE SEQUENCE [LARGE SCALE GENOMIC DNA]</scope>
    <source>
        <strain evidence="3 4">Z23</strain>
        <strain evidence="2 5">Z24</strain>
    </source>
</reference>
<dbReference type="InterPro" id="IPR038404">
    <property type="entry name" value="TRAP_DctP_sf"/>
</dbReference>
<proteinExistence type="predicted"/>
<evidence type="ECO:0000313" key="3">
    <source>
        <dbReference type="EMBL" id="RMI24758.1"/>
    </source>
</evidence>
<evidence type="ECO:0000256" key="1">
    <source>
        <dbReference type="ARBA" id="ARBA00022729"/>
    </source>
</evidence>
<dbReference type="Proteomes" id="UP000278036">
    <property type="component" value="Unassembled WGS sequence"/>
</dbReference>
<evidence type="ECO:0000313" key="5">
    <source>
        <dbReference type="Proteomes" id="UP000278036"/>
    </source>
</evidence>
<dbReference type="PANTHER" id="PTHR33376">
    <property type="match status" value="1"/>
</dbReference>
<dbReference type="InterPro" id="IPR006311">
    <property type="entry name" value="TAT_signal"/>
</dbReference>
<evidence type="ECO:0000313" key="2">
    <source>
        <dbReference type="EMBL" id="RKK01992.1"/>
    </source>
</evidence>
<keyword evidence="4" id="KW-1185">Reference proteome</keyword>
<dbReference type="EMBL" id="RAQU01000194">
    <property type="protein sequence ID" value="RKK01992.1"/>
    <property type="molecule type" value="Genomic_DNA"/>
</dbReference>
<protein>
    <submittedName>
        <fullName evidence="2">ABC transporter substrate-binding protein</fullName>
    </submittedName>
</protein>
<name>A0A3A9J6B5_9PROT</name>
<dbReference type="InParanoid" id="A0A3A9J6B5"/>
<dbReference type="PROSITE" id="PS51318">
    <property type="entry name" value="TAT"/>
    <property type="match status" value="1"/>
</dbReference>
<gene>
    <name evidence="2" type="ORF">D6Z83_22055</name>
    <name evidence="3" type="ORF">EBE87_11455</name>
</gene>
<dbReference type="AlphaFoldDB" id="A0A3A9J6B5"/>
<keyword evidence="1" id="KW-0732">Signal</keyword>
<dbReference type="CDD" id="cd13602">
    <property type="entry name" value="PBP2_TRAP_BpDctp6_7"/>
    <property type="match status" value="1"/>
</dbReference>
<organism evidence="2 5">
    <name type="scientific">Teichococcus wenyumeiae</name>
    <dbReference type="NCBI Taxonomy" id="2478470"/>
    <lineage>
        <taxon>Bacteria</taxon>
        <taxon>Pseudomonadati</taxon>
        <taxon>Pseudomonadota</taxon>
        <taxon>Alphaproteobacteria</taxon>
        <taxon>Acetobacterales</taxon>
        <taxon>Roseomonadaceae</taxon>
        <taxon>Roseomonas</taxon>
    </lineage>
</organism>
<dbReference type="Pfam" id="PF03480">
    <property type="entry name" value="DctP"/>
    <property type="match status" value="1"/>
</dbReference>
<dbReference type="InterPro" id="IPR018389">
    <property type="entry name" value="DctP_fam"/>
</dbReference>
<sequence length="385" mass="41835">MALPYPATVTMHPFPPEPPRRRGLLRLVAGCLMAALLAGPSGAQAPPLRLQVVGSLADVRLYEQYERPFWREELPRISDGKLQADIVPFDSSGIRGQDMLHLMRLGVTPFGTALLSLVGSDEPELAAPNLAMLAPELSTLRRVVQVYRPHLTAVLKQQYGVEVLAIYAYPAQILFCTQPLPRLEDMRGRRVRVSNPSQADAMEALGAIAVQIPFAKQAAELREGRIDCTITGSLSGNQLGLHRLTQQMHPMAISWGLSVFGANVHAWEALPAEAQQVLRRGLARLELAVWAAAGQDTEDGFLCNAGRPSCQSGTPGSMRWDAISPQDEAVRRRLLAEAVIPGWIARCGEGCRQAWNTYLAPLVRIFLPEAGPASGGQAQRPMGAP</sequence>
<dbReference type="GO" id="GO:0055085">
    <property type="term" value="P:transmembrane transport"/>
    <property type="evidence" value="ECO:0007669"/>
    <property type="project" value="InterPro"/>
</dbReference>